<dbReference type="EMBL" id="LR134162">
    <property type="protein sequence ID" value="VEB04283.1"/>
    <property type="molecule type" value="Genomic_DNA"/>
</dbReference>
<comment type="caution">
    <text evidence="7">Lacks conserved residue(s) required for the propagation of feature annotation.</text>
</comment>
<comment type="similarity">
    <text evidence="1">Belongs to the vitamin-B12 dependent methionine synthase family.</text>
</comment>
<dbReference type="Gene3D" id="3.20.20.330">
    <property type="entry name" value="Homocysteine-binding-like domain"/>
    <property type="match status" value="1"/>
</dbReference>
<proteinExistence type="inferred from homology"/>
<keyword evidence="2 9" id="KW-0489">Methyltransferase</keyword>
<dbReference type="EC" id="2.1.1.13" evidence="9"/>
<evidence type="ECO:0000256" key="1">
    <source>
        <dbReference type="ARBA" id="ARBA00010398"/>
    </source>
</evidence>
<gene>
    <name evidence="9" type="primary">metH_2</name>
    <name evidence="9" type="ORF">NCTC13635_04308</name>
</gene>
<evidence type="ECO:0000256" key="6">
    <source>
        <dbReference type="ARBA" id="ARBA00023285"/>
    </source>
</evidence>
<dbReference type="SUPFAM" id="SSF82282">
    <property type="entry name" value="Homocysteine S-methyltransferase"/>
    <property type="match status" value="1"/>
</dbReference>
<evidence type="ECO:0000256" key="3">
    <source>
        <dbReference type="ARBA" id="ARBA00022679"/>
    </source>
</evidence>
<sequence length="82" mass="9145">MIREIHDAYFEAGADIIETNTFNSTTIAMADYQMESLSAEINFAAAKLARASADAWTARTPEKPALCRGRAWPDQPHRLYLA</sequence>
<dbReference type="Proteomes" id="UP000282433">
    <property type="component" value="Chromosome"/>
</dbReference>
<evidence type="ECO:0000256" key="4">
    <source>
        <dbReference type="ARBA" id="ARBA00022691"/>
    </source>
</evidence>
<dbReference type="AlphaFoldDB" id="A0A3S4KGF9"/>
<dbReference type="GO" id="GO:0046872">
    <property type="term" value="F:metal ion binding"/>
    <property type="evidence" value="ECO:0007669"/>
    <property type="project" value="UniProtKB-KW"/>
</dbReference>
<dbReference type="GO" id="GO:0032259">
    <property type="term" value="P:methylation"/>
    <property type="evidence" value="ECO:0007669"/>
    <property type="project" value="UniProtKB-KW"/>
</dbReference>
<evidence type="ECO:0000256" key="7">
    <source>
        <dbReference type="PROSITE-ProRule" id="PRU00333"/>
    </source>
</evidence>
<dbReference type="GO" id="GO:0046653">
    <property type="term" value="P:tetrahydrofolate metabolic process"/>
    <property type="evidence" value="ECO:0007669"/>
    <property type="project" value="TreeGrafter"/>
</dbReference>
<evidence type="ECO:0000259" key="8">
    <source>
        <dbReference type="PROSITE" id="PS50970"/>
    </source>
</evidence>
<feature type="domain" description="Hcy-binding" evidence="8">
    <location>
        <begin position="1"/>
        <end position="82"/>
    </location>
</feature>
<dbReference type="InterPro" id="IPR036589">
    <property type="entry name" value="HCY_dom_sf"/>
</dbReference>
<keyword evidence="3 9" id="KW-0808">Transferase</keyword>
<keyword evidence="6" id="KW-0170">Cobalt</keyword>
<dbReference type="InterPro" id="IPR050554">
    <property type="entry name" value="Met_Synthase/Corrinoid"/>
</dbReference>
<evidence type="ECO:0000256" key="5">
    <source>
        <dbReference type="ARBA" id="ARBA00022723"/>
    </source>
</evidence>
<evidence type="ECO:0000313" key="10">
    <source>
        <dbReference type="Proteomes" id="UP000282433"/>
    </source>
</evidence>
<name>A0A3S4KGF9_KLEPN</name>
<keyword evidence="5" id="KW-0479">Metal-binding</keyword>
<dbReference type="GO" id="GO:0050667">
    <property type="term" value="P:homocysteine metabolic process"/>
    <property type="evidence" value="ECO:0007669"/>
    <property type="project" value="TreeGrafter"/>
</dbReference>
<dbReference type="Pfam" id="PF02574">
    <property type="entry name" value="S-methyl_trans"/>
    <property type="match status" value="1"/>
</dbReference>
<dbReference type="GO" id="GO:0005829">
    <property type="term" value="C:cytosol"/>
    <property type="evidence" value="ECO:0007669"/>
    <property type="project" value="TreeGrafter"/>
</dbReference>
<dbReference type="PANTHER" id="PTHR45833:SF1">
    <property type="entry name" value="METHIONINE SYNTHASE"/>
    <property type="match status" value="1"/>
</dbReference>
<keyword evidence="4" id="KW-0949">S-adenosyl-L-methionine</keyword>
<dbReference type="PROSITE" id="PS50970">
    <property type="entry name" value="HCY"/>
    <property type="match status" value="1"/>
</dbReference>
<accession>A0A3S4KGF9</accession>
<organism evidence="9 10">
    <name type="scientific">Klebsiella pneumoniae</name>
    <dbReference type="NCBI Taxonomy" id="573"/>
    <lineage>
        <taxon>Bacteria</taxon>
        <taxon>Pseudomonadati</taxon>
        <taxon>Pseudomonadota</taxon>
        <taxon>Gammaproteobacteria</taxon>
        <taxon>Enterobacterales</taxon>
        <taxon>Enterobacteriaceae</taxon>
        <taxon>Klebsiella/Raoultella group</taxon>
        <taxon>Klebsiella</taxon>
        <taxon>Klebsiella pneumoniae complex</taxon>
    </lineage>
</organism>
<evidence type="ECO:0000256" key="2">
    <source>
        <dbReference type="ARBA" id="ARBA00022603"/>
    </source>
</evidence>
<dbReference type="InterPro" id="IPR003726">
    <property type="entry name" value="HCY_dom"/>
</dbReference>
<reference evidence="9 10" key="1">
    <citation type="submission" date="2018-12" db="EMBL/GenBank/DDBJ databases">
        <authorList>
            <consortium name="Pathogen Informatics"/>
        </authorList>
    </citation>
    <scope>NUCLEOTIDE SEQUENCE [LARGE SCALE GENOMIC DNA]</scope>
    <source>
        <strain evidence="9 10">NCTC13635</strain>
    </source>
</reference>
<evidence type="ECO:0000313" key="9">
    <source>
        <dbReference type="EMBL" id="VEB04283.1"/>
    </source>
</evidence>
<dbReference type="PANTHER" id="PTHR45833">
    <property type="entry name" value="METHIONINE SYNTHASE"/>
    <property type="match status" value="1"/>
</dbReference>
<dbReference type="GO" id="GO:0008705">
    <property type="term" value="F:methionine synthase activity"/>
    <property type="evidence" value="ECO:0007669"/>
    <property type="project" value="UniProtKB-EC"/>
</dbReference>
<protein>
    <submittedName>
        <fullName evidence="9">B12-dependent methionine synthase</fullName>
        <ecNumber evidence="9">2.1.1.13</ecNumber>
    </submittedName>
</protein>